<evidence type="ECO:0000313" key="2">
    <source>
        <dbReference type="Proteomes" id="UP001142462"/>
    </source>
</evidence>
<comment type="caution">
    <text evidence="1">The sequence shown here is derived from an EMBL/GenBank/DDBJ whole genome shotgun (WGS) entry which is preliminary data.</text>
</comment>
<name>A0A9W6H121_9MICO</name>
<dbReference type="AlphaFoldDB" id="A0A9W6H121"/>
<dbReference type="Proteomes" id="UP001142462">
    <property type="component" value="Unassembled WGS sequence"/>
</dbReference>
<evidence type="ECO:0000313" key="1">
    <source>
        <dbReference type="EMBL" id="GLJ60646.1"/>
    </source>
</evidence>
<proteinExistence type="predicted"/>
<keyword evidence="2" id="KW-1185">Reference proteome</keyword>
<accession>A0A9W6H121</accession>
<organism evidence="1 2">
    <name type="scientific">Microbacterium barkeri</name>
    <dbReference type="NCBI Taxonomy" id="33917"/>
    <lineage>
        <taxon>Bacteria</taxon>
        <taxon>Bacillati</taxon>
        <taxon>Actinomycetota</taxon>
        <taxon>Actinomycetes</taxon>
        <taxon>Micrococcales</taxon>
        <taxon>Microbacteriaceae</taxon>
        <taxon>Microbacterium</taxon>
    </lineage>
</organism>
<gene>
    <name evidence="1" type="ORF">GCM10017576_07750</name>
</gene>
<protein>
    <submittedName>
        <fullName evidence="1">Uncharacterized protein</fullName>
    </submittedName>
</protein>
<sequence>MRGQAAENDVGGVDHEPLALGFTGLRAVSARHSSAAFCSNGDVRESRSGRFDRSMPAITCGGGLTFAAPETGTKEQS</sequence>
<reference evidence="1" key="1">
    <citation type="journal article" date="2014" name="Int. J. Syst. Evol. Microbiol.">
        <title>Complete genome sequence of Corynebacterium casei LMG S-19264T (=DSM 44701T), isolated from a smear-ripened cheese.</title>
        <authorList>
            <consortium name="US DOE Joint Genome Institute (JGI-PGF)"/>
            <person name="Walter F."/>
            <person name="Albersmeier A."/>
            <person name="Kalinowski J."/>
            <person name="Ruckert C."/>
        </authorList>
    </citation>
    <scope>NUCLEOTIDE SEQUENCE</scope>
    <source>
        <strain evidence="1">VKM Ac-1020</strain>
    </source>
</reference>
<dbReference type="EMBL" id="BSEJ01000002">
    <property type="protein sequence ID" value="GLJ60646.1"/>
    <property type="molecule type" value="Genomic_DNA"/>
</dbReference>
<reference evidence="1" key="2">
    <citation type="submission" date="2023-01" db="EMBL/GenBank/DDBJ databases">
        <authorList>
            <person name="Sun Q."/>
            <person name="Evtushenko L."/>
        </authorList>
    </citation>
    <scope>NUCLEOTIDE SEQUENCE</scope>
    <source>
        <strain evidence="1">VKM Ac-1020</strain>
    </source>
</reference>